<reference evidence="7" key="1">
    <citation type="submission" date="2021-02" db="EMBL/GenBank/DDBJ databases">
        <title>Natronogracilivirga saccharolytica gen. nov. sp. nov. a new anaerobic, haloalkiliphilic carbohydrate-fermenting bacterium from soda lake and proposing of Cyclonatronumiaceae fam. nov. in the phylum Balneolaeota.</title>
        <authorList>
            <person name="Zhilina T.N."/>
            <person name="Sorokin D.Y."/>
            <person name="Zavarzina D.G."/>
            <person name="Toshchakov S.V."/>
            <person name="Kublanov I.V."/>
        </authorList>
    </citation>
    <scope>NUCLEOTIDE SEQUENCE</scope>
    <source>
        <strain evidence="7">Z-1702</strain>
    </source>
</reference>
<dbReference type="Pfam" id="PF25990">
    <property type="entry name" value="Beta-barrel_YknX"/>
    <property type="match status" value="1"/>
</dbReference>
<protein>
    <submittedName>
        <fullName evidence="7">Efflux RND transporter periplasmic adaptor subunit</fullName>
    </submittedName>
</protein>
<dbReference type="RefSeq" id="WP_210512300.1">
    <property type="nucleotide sequence ID" value="NZ_JAFIDN010000007.1"/>
</dbReference>
<dbReference type="Gene3D" id="1.10.287.470">
    <property type="entry name" value="Helix hairpin bin"/>
    <property type="match status" value="1"/>
</dbReference>
<dbReference type="InterPro" id="IPR058624">
    <property type="entry name" value="MdtA-like_HH"/>
</dbReference>
<organism evidence="7 8">
    <name type="scientific">Natronogracilivirga saccharolytica</name>
    <dbReference type="NCBI Taxonomy" id="2812953"/>
    <lineage>
        <taxon>Bacteria</taxon>
        <taxon>Pseudomonadati</taxon>
        <taxon>Balneolota</taxon>
        <taxon>Balneolia</taxon>
        <taxon>Balneolales</taxon>
        <taxon>Cyclonatronaceae</taxon>
        <taxon>Natronogracilivirga</taxon>
    </lineage>
</organism>
<comment type="similarity">
    <text evidence="1">Belongs to the membrane fusion protein (MFP) (TC 8.A.1) family.</text>
</comment>
<feature type="domain" description="CzcB-like C-terminal circularly permuted SH3-like" evidence="5">
    <location>
        <begin position="320"/>
        <end position="360"/>
    </location>
</feature>
<sequence>MKFLKYALLIAVAVALASWLGFQYFGGQDDSLPPLNTETVNYGDISSHVTAHGTLQPVEEVLVGSQVSGIIEEIHADFNDEVERGQVVAQIDPSTFRADVSSAEAQLESAKAALEYARMHHSRTMELREREFISPSELDEAQAALKQAESEVEVRRHALNRAQLELNQTTIHSPTDGMVISREVDVGQTVSANLDAPEIFLIATHLDHMHIYANVSEADIGRVQEGNEVRFHVDAYRDDEFEGEVIQVRNAPITEDNVVYYQAIISVSNEDHLLKPGMTAEVSIITEERDNVLRVRNNALRARLPDHIRPDHPGDADDTDTVVYILREDELVAQKVETGLSDGLNTEILDGLEEGDELAVGISLDTREEEGGPGLLQGRQATY</sequence>
<dbReference type="InterPro" id="IPR006143">
    <property type="entry name" value="RND_pump_MFP"/>
</dbReference>
<dbReference type="Gene3D" id="2.40.420.20">
    <property type="match status" value="1"/>
</dbReference>
<dbReference type="AlphaFoldDB" id="A0A8J7RKP9"/>
<evidence type="ECO:0000259" key="3">
    <source>
        <dbReference type="Pfam" id="PF25876"/>
    </source>
</evidence>
<feature type="domain" description="Multidrug resistance protein MdtA-like alpha-helical hairpin" evidence="3">
    <location>
        <begin position="101"/>
        <end position="169"/>
    </location>
</feature>
<feature type="coiled-coil region" evidence="2">
    <location>
        <begin position="138"/>
        <end position="165"/>
    </location>
</feature>
<dbReference type="Pfam" id="PF25917">
    <property type="entry name" value="BSH_RND"/>
    <property type="match status" value="1"/>
</dbReference>
<evidence type="ECO:0000256" key="1">
    <source>
        <dbReference type="ARBA" id="ARBA00009477"/>
    </source>
</evidence>
<dbReference type="NCBIfam" id="TIGR01730">
    <property type="entry name" value="RND_mfp"/>
    <property type="match status" value="1"/>
</dbReference>
<evidence type="ECO:0000256" key="2">
    <source>
        <dbReference type="SAM" id="Coils"/>
    </source>
</evidence>
<dbReference type="SUPFAM" id="SSF111369">
    <property type="entry name" value="HlyD-like secretion proteins"/>
    <property type="match status" value="1"/>
</dbReference>
<dbReference type="Gene3D" id="2.40.50.100">
    <property type="match status" value="1"/>
</dbReference>
<evidence type="ECO:0000259" key="5">
    <source>
        <dbReference type="Pfam" id="PF25975"/>
    </source>
</evidence>
<evidence type="ECO:0000313" key="7">
    <source>
        <dbReference type="EMBL" id="MBP3193042.1"/>
    </source>
</evidence>
<proteinExistence type="inferred from homology"/>
<name>A0A8J7RKP9_9BACT</name>
<dbReference type="InterPro" id="IPR058636">
    <property type="entry name" value="Beta-barrel_YknX"/>
</dbReference>
<evidence type="ECO:0000313" key="8">
    <source>
        <dbReference type="Proteomes" id="UP000673975"/>
    </source>
</evidence>
<keyword evidence="2" id="KW-0175">Coiled coil</keyword>
<evidence type="ECO:0000259" key="6">
    <source>
        <dbReference type="Pfam" id="PF25990"/>
    </source>
</evidence>
<dbReference type="InterPro" id="IPR058649">
    <property type="entry name" value="CzcB_C"/>
</dbReference>
<evidence type="ECO:0000259" key="4">
    <source>
        <dbReference type="Pfam" id="PF25917"/>
    </source>
</evidence>
<dbReference type="EMBL" id="JAFIDN010000007">
    <property type="protein sequence ID" value="MBP3193042.1"/>
    <property type="molecule type" value="Genomic_DNA"/>
</dbReference>
<dbReference type="Gene3D" id="2.40.30.170">
    <property type="match status" value="1"/>
</dbReference>
<dbReference type="GO" id="GO:1990281">
    <property type="term" value="C:efflux pump complex"/>
    <property type="evidence" value="ECO:0007669"/>
    <property type="project" value="TreeGrafter"/>
</dbReference>
<dbReference type="InterPro" id="IPR058625">
    <property type="entry name" value="MdtA-like_BSH"/>
</dbReference>
<comment type="caution">
    <text evidence="7">The sequence shown here is derived from an EMBL/GenBank/DDBJ whole genome shotgun (WGS) entry which is preliminary data.</text>
</comment>
<dbReference type="Pfam" id="PF25876">
    <property type="entry name" value="HH_MFP_RND"/>
    <property type="match status" value="1"/>
</dbReference>
<feature type="domain" description="YknX-like beta-barrel" evidence="6">
    <location>
        <begin position="210"/>
        <end position="284"/>
    </location>
</feature>
<accession>A0A8J7RKP9</accession>
<dbReference type="Pfam" id="PF25975">
    <property type="entry name" value="CzcB_C"/>
    <property type="match status" value="1"/>
</dbReference>
<dbReference type="PANTHER" id="PTHR30469:SF33">
    <property type="entry name" value="SLR1207 PROTEIN"/>
    <property type="match status" value="1"/>
</dbReference>
<dbReference type="PANTHER" id="PTHR30469">
    <property type="entry name" value="MULTIDRUG RESISTANCE PROTEIN MDTA"/>
    <property type="match status" value="1"/>
</dbReference>
<feature type="domain" description="Multidrug resistance protein MdtA-like barrel-sandwich hybrid" evidence="4">
    <location>
        <begin position="60"/>
        <end position="197"/>
    </location>
</feature>
<gene>
    <name evidence="7" type="ORF">NATSA_10240</name>
</gene>
<keyword evidence="8" id="KW-1185">Reference proteome</keyword>
<dbReference type="GO" id="GO:0015562">
    <property type="term" value="F:efflux transmembrane transporter activity"/>
    <property type="evidence" value="ECO:0007669"/>
    <property type="project" value="TreeGrafter"/>
</dbReference>
<dbReference type="Proteomes" id="UP000673975">
    <property type="component" value="Unassembled WGS sequence"/>
</dbReference>